<organism evidence="2 3">
    <name type="scientific">Mangrovibacter plantisponsor</name>
    <dbReference type="NCBI Taxonomy" id="451513"/>
    <lineage>
        <taxon>Bacteria</taxon>
        <taxon>Pseudomonadati</taxon>
        <taxon>Pseudomonadota</taxon>
        <taxon>Gammaproteobacteria</taxon>
        <taxon>Enterobacterales</taxon>
        <taxon>Enterobacteriaceae</taxon>
        <taxon>Mangrovibacter</taxon>
    </lineage>
</organism>
<feature type="domain" description="DUF6950" evidence="1">
    <location>
        <begin position="6"/>
        <end position="110"/>
    </location>
</feature>
<dbReference type="Pfam" id="PF22262">
    <property type="entry name" value="DUF6950"/>
    <property type="match status" value="1"/>
</dbReference>
<evidence type="ECO:0000313" key="3">
    <source>
        <dbReference type="Proteomes" id="UP000246744"/>
    </source>
</evidence>
<dbReference type="RefSeq" id="WP_110027549.1">
    <property type="nucleotide sequence ID" value="NZ_QGTS01000014.1"/>
</dbReference>
<gene>
    <name evidence="2" type="ORF">DES37_11483</name>
</gene>
<protein>
    <recommendedName>
        <fullName evidence="1">DUF6950 domain-containing protein</fullName>
    </recommendedName>
</protein>
<reference evidence="2 3" key="1">
    <citation type="submission" date="2018-05" db="EMBL/GenBank/DDBJ databases">
        <title>Genomic Encyclopedia of Type Strains, Phase IV (KMG-IV): sequencing the most valuable type-strain genomes for metagenomic binning, comparative biology and taxonomic classification.</title>
        <authorList>
            <person name="Goeker M."/>
        </authorList>
    </citation>
    <scope>NUCLEOTIDE SEQUENCE [LARGE SCALE GENOMIC DNA]</scope>
    <source>
        <strain evidence="2 3">DSM 19579</strain>
    </source>
</reference>
<evidence type="ECO:0000259" key="1">
    <source>
        <dbReference type="Pfam" id="PF22262"/>
    </source>
</evidence>
<dbReference type="OrthoDB" id="6586924at2"/>
<sequence>MIGLINILNEALDNPYEIGKNDCNLIVLKWIDLFCGADYMSTANIGYDNVKDGLKLFQSIGFTGIEELIKQHADEVTSPILGDIWVASTGLNVTVFQHNAYIAVLEDHTGFYMNKEAITEDGKYYRLRKVTKWGRVDSVAF</sequence>
<comment type="caution">
    <text evidence="2">The sequence shown here is derived from an EMBL/GenBank/DDBJ whole genome shotgun (WGS) entry which is preliminary data.</text>
</comment>
<accession>A0A317PWY4</accession>
<dbReference type="EMBL" id="QGTS01000014">
    <property type="protein sequence ID" value="PWW04987.1"/>
    <property type="molecule type" value="Genomic_DNA"/>
</dbReference>
<dbReference type="Proteomes" id="UP000246744">
    <property type="component" value="Unassembled WGS sequence"/>
</dbReference>
<dbReference type="InterPro" id="IPR053802">
    <property type="entry name" value="DUF6950"/>
</dbReference>
<dbReference type="AlphaFoldDB" id="A0A317PWY4"/>
<name>A0A317PWY4_9ENTR</name>
<keyword evidence="3" id="KW-1185">Reference proteome</keyword>
<proteinExistence type="predicted"/>
<evidence type="ECO:0000313" key="2">
    <source>
        <dbReference type="EMBL" id="PWW04987.1"/>
    </source>
</evidence>